<dbReference type="EMBL" id="NIRI02000010">
    <property type="protein sequence ID" value="KAG5454446.1"/>
    <property type="molecule type" value="Genomic_DNA"/>
</dbReference>
<evidence type="ECO:0000313" key="2">
    <source>
        <dbReference type="Proteomes" id="UP000286415"/>
    </source>
</evidence>
<evidence type="ECO:0000313" key="1">
    <source>
        <dbReference type="EMBL" id="KAG5454446.1"/>
    </source>
</evidence>
<reference evidence="1 2" key="2">
    <citation type="journal article" date="2021" name="Genomics">
        <title>High-quality reference genome for Clonorchis sinensis.</title>
        <authorList>
            <person name="Young N.D."/>
            <person name="Stroehlein A.J."/>
            <person name="Kinkar L."/>
            <person name="Wang T."/>
            <person name="Sohn W.M."/>
            <person name="Chang B.C.H."/>
            <person name="Kaur P."/>
            <person name="Weisz D."/>
            <person name="Dudchenko O."/>
            <person name="Aiden E.L."/>
            <person name="Korhonen P.K."/>
            <person name="Gasser R.B."/>
        </authorList>
    </citation>
    <scope>NUCLEOTIDE SEQUENCE [LARGE SCALE GENOMIC DNA]</scope>
    <source>
        <strain evidence="1">Cs-k2</strain>
    </source>
</reference>
<dbReference type="InParanoid" id="A0A419Q9G5"/>
<dbReference type="Proteomes" id="UP000286415">
    <property type="component" value="Unassembled WGS sequence"/>
</dbReference>
<comment type="caution">
    <text evidence="1">The sequence shown here is derived from an EMBL/GenBank/DDBJ whole genome shotgun (WGS) entry which is preliminary data.</text>
</comment>
<accession>A0A419Q9G5</accession>
<organism evidence="1 2">
    <name type="scientific">Clonorchis sinensis</name>
    <name type="common">Chinese liver fluke</name>
    <dbReference type="NCBI Taxonomy" id="79923"/>
    <lineage>
        <taxon>Eukaryota</taxon>
        <taxon>Metazoa</taxon>
        <taxon>Spiralia</taxon>
        <taxon>Lophotrochozoa</taxon>
        <taxon>Platyhelminthes</taxon>
        <taxon>Trematoda</taxon>
        <taxon>Digenea</taxon>
        <taxon>Opisthorchiida</taxon>
        <taxon>Opisthorchiata</taxon>
        <taxon>Opisthorchiidae</taxon>
        <taxon>Clonorchis</taxon>
    </lineage>
</organism>
<dbReference type="AlphaFoldDB" id="A0A419Q9G5"/>
<protein>
    <submittedName>
        <fullName evidence="1">Uncharacterized protein</fullName>
    </submittedName>
</protein>
<dbReference type="OrthoDB" id="10563233at2759"/>
<gene>
    <name evidence="1" type="ORF">CSKR_113111</name>
</gene>
<reference evidence="1 2" key="1">
    <citation type="journal article" date="2018" name="Biotechnol. Adv.">
        <title>Improved genomic resources and new bioinformatic workflow for the carcinogenic parasite Clonorchis sinensis: Biotechnological implications.</title>
        <authorList>
            <person name="Wang D."/>
            <person name="Korhonen P.K."/>
            <person name="Gasser R.B."/>
            <person name="Young N.D."/>
        </authorList>
    </citation>
    <scope>NUCLEOTIDE SEQUENCE [LARGE SCALE GENOMIC DNA]</scope>
    <source>
        <strain evidence="1">Cs-k2</strain>
    </source>
</reference>
<name>A0A419Q9G5_CLOSI</name>
<keyword evidence="2" id="KW-1185">Reference proteome</keyword>
<proteinExistence type="predicted"/>
<sequence length="143" mass="16406">MLQDDAGWSDLGHAARWVGKLKSLLIIPVRSQTQRTSPYIATDINSGEQTNERAKPVVGCRRVFSNLMSSAYRYIHVSRYLEYRSNWNMRRPGAAHSVAWKHHKREIQLGSRLTETRGLRLPDEPELEGRNRSWAVGEFSATL</sequence>